<keyword evidence="5 8" id="KW-0028">Amino-acid biosynthesis</keyword>
<dbReference type="UniPathway" id="UPA00047">
    <property type="reaction ID" value="UER00055"/>
</dbReference>
<evidence type="ECO:0000256" key="4">
    <source>
        <dbReference type="ARBA" id="ARBA00011744"/>
    </source>
</evidence>
<evidence type="ECO:0000256" key="7">
    <source>
        <dbReference type="ARBA" id="ARBA00048670"/>
    </source>
</evidence>
<dbReference type="Pfam" id="PF22629">
    <property type="entry name" value="ACT_AHAS_ss"/>
    <property type="match status" value="1"/>
</dbReference>
<evidence type="ECO:0000313" key="11">
    <source>
        <dbReference type="Proteomes" id="UP000028401"/>
    </source>
</evidence>
<dbReference type="InterPro" id="IPR039557">
    <property type="entry name" value="AHAS_ACT"/>
</dbReference>
<protein>
    <recommendedName>
        <fullName evidence="8">Acetolactate synthase small subunit</fullName>
        <shortName evidence="8">AHAS</shortName>
        <shortName evidence="8">ALS</shortName>
        <ecNumber evidence="8">2.2.1.6</ecNumber>
    </recommendedName>
    <alternativeName>
        <fullName evidence="8">Acetohydroxy-acid synthase small subunit</fullName>
    </alternativeName>
</protein>
<gene>
    <name evidence="10" type="ORF">U725_01217</name>
</gene>
<dbReference type="Pfam" id="PF10369">
    <property type="entry name" value="ALS_ss_C"/>
    <property type="match status" value="1"/>
</dbReference>
<dbReference type="PANTHER" id="PTHR30239:SF0">
    <property type="entry name" value="ACETOLACTATE SYNTHASE SMALL SUBUNIT 1, CHLOROPLASTIC"/>
    <property type="match status" value="1"/>
</dbReference>
<evidence type="ECO:0000259" key="9">
    <source>
        <dbReference type="PROSITE" id="PS51671"/>
    </source>
</evidence>
<dbReference type="GO" id="GO:0009099">
    <property type="term" value="P:L-valine biosynthetic process"/>
    <property type="evidence" value="ECO:0007669"/>
    <property type="project" value="UniProtKB-UniRule"/>
</dbReference>
<dbReference type="InterPro" id="IPR054480">
    <property type="entry name" value="AHAS_small-like_ACT"/>
</dbReference>
<name>A0A084ABE1_LACLC</name>
<evidence type="ECO:0000256" key="1">
    <source>
        <dbReference type="ARBA" id="ARBA00004974"/>
    </source>
</evidence>
<dbReference type="UniPathway" id="UPA00049">
    <property type="reaction ID" value="UER00059"/>
</dbReference>
<dbReference type="NCBIfam" id="NF008864">
    <property type="entry name" value="PRK11895.1"/>
    <property type="match status" value="1"/>
</dbReference>
<proteinExistence type="inferred from homology"/>
<evidence type="ECO:0000313" key="10">
    <source>
        <dbReference type="EMBL" id="KEY62620.1"/>
    </source>
</evidence>
<dbReference type="InterPro" id="IPR045865">
    <property type="entry name" value="ACT-like_dom_sf"/>
</dbReference>
<feature type="domain" description="ACT" evidence="9">
    <location>
        <begin position="4"/>
        <end position="79"/>
    </location>
</feature>
<comment type="catalytic activity">
    <reaction evidence="7 8">
        <text>2 pyruvate + H(+) = (2S)-2-acetolactate + CO2</text>
        <dbReference type="Rhea" id="RHEA:25249"/>
        <dbReference type="ChEBI" id="CHEBI:15361"/>
        <dbReference type="ChEBI" id="CHEBI:15378"/>
        <dbReference type="ChEBI" id="CHEBI:16526"/>
        <dbReference type="ChEBI" id="CHEBI:58476"/>
        <dbReference type="EC" id="2.2.1.6"/>
    </reaction>
</comment>
<organism evidence="10 11">
    <name type="scientific">Lactococcus cremoris subsp. cremoris GE214</name>
    <dbReference type="NCBI Taxonomy" id="1415168"/>
    <lineage>
        <taxon>Bacteria</taxon>
        <taxon>Bacillati</taxon>
        <taxon>Bacillota</taxon>
        <taxon>Bacilli</taxon>
        <taxon>Lactobacillales</taxon>
        <taxon>Streptococcaceae</taxon>
        <taxon>Lactococcus</taxon>
        <taxon>Lactococcus cremoris subsp. cremoris</taxon>
    </lineage>
</organism>
<dbReference type="InterPro" id="IPR019455">
    <property type="entry name" value="Acetolactate_synth_ssu_C"/>
</dbReference>
<dbReference type="PANTHER" id="PTHR30239">
    <property type="entry name" value="ACETOLACTATE SYNTHASE SMALL SUBUNIT"/>
    <property type="match status" value="1"/>
</dbReference>
<keyword evidence="8" id="KW-0808">Transferase</keyword>
<dbReference type="FunFam" id="3.30.70.1150:FF:000001">
    <property type="entry name" value="Acetolactate synthase small subunit"/>
    <property type="match status" value="1"/>
</dbReference>
<comment type="function">
    <text evidence="8">Catalyzes the conversion of 2 pyruvate molecules into acetolactate in the first common step of the biosynthetic pathway of the branched-amino acids such as leucine, isoleucine, and valine.</text>
</comment>
<comment type="similarity">
    <text evidence="3 8">Belongs to the acetolactate synthase small subunit family.</text>
</comment>
<reference evidence="10 11" key="1">
    <citation type="submission" date="2014-06" db="EMBL/GenBank/DDBJ databases">
        <title>Draft genome sequence of the putrescine producing strain Lactococcus lactis subsp cremoris GE214.</title>
        <authorList>
            <person name="Ladero V."/>
            <person name="Linares D.M."/>
            <person name="del Rio B."/>
            <person name="Mayo B."/>
            <person name="Martin M.C."/>
            <person name="Fernandez M."/>
            <person name="Alvarez M.A."/>
        </authorList>
    </citation>
    <scope>NUCLEOTIDE SEQUENCE [LARGE SCALE GENOMIC DNA]</scope>
    <source>
        <strain evidence="10 11">GE214</strain>
    </source>
</reference>
<dbReference type="RefSeq" id="WP_011835157.1">
    <property type="nucleotide sequence ID" value="NZ_AZSI01000031.1"/>
</dbReference>
<dbReference type="CDD" id="cd04878">
    <property type="entry name" value="ACT_AHAS"/>
    <property type="match status" value="1"/>
</dbReference>
<evidence type="ECO:0000256" key="6">
    <source>
        <dbReference type="ARBA" id="ARBA00023304"/>
    </source>
</evidence>
<sequence length="158" mass="17608">MRRMIIAKLHNVTGIMNRFTAVLNRRQVNIISITAGVTESQDLTHTTFVIEVDYLNEVEQIIKQLNRLIDVIEVADITDLPHVAREVVLIKVSAPPTIRAEIFTMIEPFRVNVVDVNLENVTIQLTGDSAKIEALIDVVSPYGILNMARTGSAGFERG</sequence>
<dbReference type="PATRIC" id="fig|1415168.3.peg.1299"/>
<dbReference type="SUPFAM" id="SSF55021">
    <property type="entry name" value="ACT-like"/>
    <property type="match status" value="2"/>
</dbReference>
<dbReference type="Gene3D" id="3.30.70.260">
    <property type="match status" value="1"/>
</dbReference>
<comment type="caution">
    <text evidence="10">The sequence shown here is derived from an EMBL/GenBank/DDBJ whole genome shotgun (WGS) entry which is preliminary data.</text>
</comment>
<comment type="pathway">
    <text evidence="2 8">Amino-acid biosynthesis; L-valine biosynthesis; L-valine from pyruvate: step 1/4.</text>
</comment>
<dbReference type="GO" id="GO:0005829">
    <property type="term" value="C:cytosol"/>
    <property type="evidence" value="ECO:0007669"/>
    <property type="project" value="TreeGrafter"/>
</dbReference>
<keyword evidence="6 8" id="KW-0100">Branched-chain amino acid biosynthesis</keyword>
<dbReference type="GO" id="GO:0009097">
    <property type="term" value="P:isoleucine biosynthetic process"/>
    <property type="evidence" value="ECO:0007669"/>
    <property type="project" value="UniProtKB-UniRule"/>
</dbReference>
<comment type="pathway">
    <text evidence="1 8">Amino-acid biosynthesis; L-isoleucine biosynthesis; L-isoleucine from 2-oxobutanoate: step 1/4.</text>
</comment>
<dbReference type="InterPro" id="IPR002912">
    <property type="entry name" value="ACT_dom"/>
</dbReference>
<dbReference type="AlphaFoldDB" id="A0A084ABE1"/>
<dbReference type="EC" id="2.2.1.6" evidence="8"/>
<dbReference type="Gene3D" id="3.30.70.1150">
    <property type="entry name" value="ACT-like. Chain A, domain 2"/>
    <property type="match status" value="1"/>
</dbReference>
<dbReference type="PROSITE" id="PS51671">
    <property type="entry name" value="ACT"/>
    <property type="match status" value="1"/>
</dbReference>
<comment type="subunit">
    <text evidence="4 8">Dimer of large and small chains.</text>
</comment>
<dbReference type="GO" id="GO:1990610">
    <property type="term" value="F:acetolactate synthase regulator activity"/>
    <property type="evidence" value="ECO:0007669"/>
    <property type="project" value="UniProtKB-UniRule"/>
</dbReference>
<evidence type="ECO:0000256" key="3">
    <source>
        <dbReference type="ARBA" id="ARBA00006341"/>
    </source>
</evidence>
<dbReference type="Proteomes" id="UP000028401">
    <property type="component" value="Unassembled WGS sequence"/>
</dbReference>
<evidence type="ECO:0000256" key="2">
    <source>
        <dbReference type="ARBA" id="ARBA00005025"/>
    </source>
</evidence>
<dbReference type="InterPro" id="IPR027271">
    <property type="entry name" value="Acetolactate_synth/TF_NikR_C"/>
</dbReference>
<dbReference type="SMR" id="A0A084ABE1"/>
<evidence type="ECO:0000256" key="5">
    <source>
        <dbReference type="ARBA" id="ARBA00022605"/>
    </source>
</evidence>
<dbReference type="GO" id="GO:0003984">
    <property type="term" value="F:acetolactate synthase activity"/>
    <property type="evidence" value="ECO:0007669"/>
    <property type="project" value="UniProtKB-UniRule"/>
</dbReference>
<dbReference type="InterPro" id="IPR004789">
    <property type="entry name" value="Acetalactate_synth_ssu"/>
</dbReference>
<accession>A0A084ABE1</accession>
<dbReference type="NCBIfam" id="TIGR00119">
    <property type="entry name" value="acolac_sm"/>
    <property type="match status" value="1"/>
</dbReference>
<dbReference type="EMBL" id="AZSI01000031">
    <property type="protein sequence ID" value="KEY62620.1"/>
    <property type="molecule type" value="Genomic_DNA"/>
</dbReference>
<evidence type="ECO:0000256" key="8">
    <source>
        <dbReference type="RuleBase" id="RU368092"/>
    </source>
</evidence>